<evidence type="ECO:0000313" key="4">
    <source>
        <dbReference type="EMBL" id="KAH7038579.1"/>
    </source>
</evidence>
<organism evidence="4 5">
    <name type="scientific">Macrophomina phaseolina</name>
    <dbReference type="NCBI Taxonomy" id="35725"/>
    <lineage>
        <taxon>Eukaryota</taxon>
        <taxon>Fungi</taxon>
        <taxon>Dikarya</taxon>
        <taxon>Ascomycota</taxon>
        <taxon>Pezizomycotina</taxon>
        <taxon>Dothideomycetes</taxon>
        <taxon>Dothideomycetes incertae sedis</taxon>
        <taxon>Botryosphaeriales</taxon>
        <taxon>Botryosphaeriaceae</taxon>
        <taxon>Macrophomina</taxon>
    </lineage>
</organism>
<feature type="region of interest" description="Disordered" evidence="2">
    <location>
        <begin position="279"/>
        <end position="313"/>
    </location>
</feature>
<dbReference type="PANTHER" id="PTHR47657">
    <property type="entry name" value="STEROL REGULATORY ELEMENT-BINDING PROTEIN ECM22"/>
    <property type="match status" value="1"/>
</dbReference>
<dbReference type="PROSITE" id="PS00463">
    <property type="entry name" value="ZN2_CY6_FUNGAL_1"/>
    <property type="match status" value="1"/>
</dbReference>
<feature type="compositionally biased region" description="Low complexity" evidence="2">
    <location>
        <begin position="281"/>
        <end position="294"/>
    </location>
</feature>
<evidence type="ECO:0000259" key="3">
    <source>
        <dbReference type="PROSITE" id="PS50048"/>
    </source>
</evidence>
<keyword evidence="1" id="KW-0539">Nucleus</keyword>
<dbReference type="Proteomes" id="UP000774617">
    <property type="component" value="Unassembled WGS sequence"/>
</dbReference>
<proteinExistence type="predicted"/>
<dbReference type="Gene3D" id="4.10.240.10">
    <property type="entry name" value="Zn(2)-C6 fungal-type DNA-binding domain"/>
    <property type="match status" value="1"/>
</dbReference>
<dbReference type="InterPro" id="IPR001138">
    <property type="entry name" value="Zn2Cys6_DnaBD"/>
</dbReference>
<name>A0ABQ8FZJ9_9PEZI</name>
<feature type="domain" description="Zn(2)-C6 fungal-type" evidence="3">
    <location>
        <begin position="16"/>
        <end position="46"/>
    </location>
</feature>
<sequence>MIPTGSRKPHRKSRNGCGHCKRRKIKCDETKPHCRNCIKHSITCDFPEILARKAASISQSPGGFMDSISTHPSTSSHPPPSVATPGSVSGQTISPHMGVDAIPLLEDETHLALNMVDLELLHNFVTSTCFTISQNQELRTLWRVEVPRLAFQYDFVMRAILAVSAAHMAHWKPDRADFYISRAIAHHKIGLRGPTTILPHVNKENCSPLYIFSALTAILSLAMPRKPDDILFVGSEGVAEWLFLLRGITSIVQSSRDWILNGSIGAMIHRVNIPGVDPTLQAPYQGQPQPQGPASVDSNGGGGSASHMATPTTTATATTAIEHARPPEHDHLLELRRFIERDLSGSGLHDNIPIYMGAMDELERSYTHVYNLGPADCNLRSIFSWACQVSNDYLMLLSQHTPHALLIFAHYSILLHRLDSFWWVKGWGTHLITRIYHLIEPVYRQWVRWPIEEIGWVPR</sequence>
<dbReference type="InterPro" id="IPR052400">
    <property type="entry name" value="Zn2-C6_fungal_TF"/>
</dbReference>
<dbReference type="Pfam" id="PF11951">
    <property type="entry name" value="Fungal_trans_2"/>
    <property type="match status" value="1"/>
</dbReference>
<dbReference type="InterPro" id="IPR021858">
    <property type="entry name" value="Fun_TF"/>
</dbReference>
<dbReference type="Pfam" id="PF00172">
    <property type="entry name" value="Zn_clus"/>
    <property type="match status" value="1"/>
</dbReference>
<protein>
    <recommendedName>
        <fullName evidence="3">Zn(2)-C6 fungal-type domain-containing protein</fullName>
    </recommendedName>
</protein>
<dbReference type="CDD" id="cd00067">
    <property type="entry name" value="GAL4"/>
    <property type="match status" value="1"/>
</dbReference>
<dbReference type="SMART" id="SM00066">
    <property type="entry name" value="GAL4"/>
    <property type="match status" value="1"/>
</dbReference>
<gene>
    <name evidence="4" type="ORF">B0J12DRAFT_677593</name>
</gene>
<evidence type="ECO:0000256" key="2">
    <source>
        <dbReference type="SAM" id="MobiDB-lite"/>
    </source>
</evidence>
<reference evidence="4 5" key="1">
    <citation type="journal article" date="2021" name="Nat. Commun.">
        <title>Genetic determinants of endophytism in the Arabidopsis root mycobiome.</title>
        <authorList>
            <person name="Mesny F."/>
            <person name="Miyauchi S."/>
            <person name="Thiergart T."/>
            <person name="Pickel B."/>
            <person name="Atanasova L."/>
            <person name="Karlsson M."/>
            <person name="Huettel B."/>
            <person name="Barry K.W."/>
            <person name="Haridas S."/>
            <person name="Chen C."/>
            <person name="Bauer D."/>
            <person name="Andreopoulos W."/>
            <person name="Pangilinan J."/>
            <person name="LaButti K."/>
            <person name="Riley R."/>
            <person name="Lipzen A."/>
            <person name="Clum A."/>
            <person name="Drula E."/>
            <person name="Henrissat B."/>
            <person name="Kohler A."/>
            <person name="Grigoriev I.V."/>
            <person name="Martin F.M."/>
            <person name="Hacquard S."/>
        </authorList>
    </citation>
    <scope>NUCLEOTIDE SEQUENCE [LARGE SCALE GENOMIC DNA]</scope>
    <source>
        <strain evidence="4 5">MPI-SDFR-AT-0080</strain>
    </source>
</reference>
<dbReference type="SUPFAM" id="SSF57701">
    <property type="entry name" value="Zn2/Cys6 DNA-binding domain"/>
    <property type="match status" value="1"/>
</dbReference>
<evidence type="ECO:0000256" key="1">
    <source>
        <dbReference type="ARBA" id="ARBA00023242"/>
    </source>
</evidence>
<accession>A0ABQ8FZJ9</accession>
<keyword evidence="5" id="KW-1185">Reference proteome</keyword>
<dbReference type="PANTHER" id="PTHR47657:SF7">
    <property type="entry name" value="STEROL REGULATORY ELEMENT-BINDING PROTEIN ECM22"/>
    <property type="match status" value="1"/>
</dbReference>
<comment type="caution">
    <text evidence="4">The sequence shown here is derived from an EMBL/GenBank/DDBJ whole genome shotgun (WGS) entry which is preliminary data.</text>
</comment>
<dbReference type="EMBL" id="JAGTJR010000033">
    <property type="protein sequence ID" value="KAH7038579.1"/>
    <property type="molecule type" value="Genomic_DNA"/>
</dbReference>
<feature type="region of interest" description="Disordered" evidence="2">
    <location>
        <begin position="61"/>
        <end position="90"/>
    </location>
</feature>
<dbReference type="PROSITE" id="PS50048">
    <property type="entry name" value="ZN2_CY6_FUNGAL_2"/>
    <property type="match status" value="1"/>
</dbReference>
<evidence type="ECO:0000313" key="5">
    <source>
        <dbReference type="Proteomes" id="UP000774617"/>
    </source>
</evidence>
<dbReference type="InterPro" id="IPR036864">
    <property type="entry name" value="Zn2-C6_fun-type_DNA-bd_sf"/>
</dbReference>